<protein>
    <submittedName>
        <fullName evidence="1">Uncharacterized protein</fullName>
    </submittedName>
</protein>
<name>A0A9P9YRB5_9MUSC</name>
<comment type="caution">
    <text evidence="1">The sequence shown here is derived from an EMBL/GenBank/DDBJ whole genome shotgun (WGS) entry which is preliminary data.</text>
</comment>
<accession>A0A9P9YRB5</accession>
<reference evidence="1" key="1">
    <citation type="journal article" date="2023" name="Genome Biol. Evol.">
        <title>Long-read-based Genome Assembly of Drosophila gunungcola Reveals Fewer Chemosensory Genes in Flower-breeding Species.</title>
        <authorList>
            <person name="Negi A."/>
            <person name="Liao B.Y."/>
            <person name="Yeh S.D."/>
        </authorList>
    </citation>
    <scope>NUCLEOTIDE SEQUENCE</scope>
    <source>
        <strain evidence="1">Sukarami</strain>
    </source>
</reference>
<keyword evidence="2" id="KW-1185">Reference proteome</keyword>
<dbReference type="EMBL" id="JAMKOV010000003">
    <property type="protein sequence ID" value="KAI8041348.1"/>
    <property type="molecule type" value="Genomic_DNA"/>
</dbReference>
<proteinExistence type="predicted"/>
<evidence type="ECO:0000313" key="1">
    <source>
        <dbReference type="EMBL" id="KAI8041348.1"/>
    </source>
</evidence>
<organism evidence="1 2">
    <name type="scientific">Drosophila gunungcola</name>
    <name type="common">fruit fly</name>
    <dbReference type="NCBI Taxonomy" id="103775"/>
    <lineage>
        <taxon>Eukaryota</taxon>
        <taxon>Metazoa</taxon>
        <taxon>Ecdysozoa</taxon>
        <taxon>Arthropoda</taxon>
        <taxon>Hexapoda</taxon>
        <taxon>Insecta</taxon>
        <taxon>Pterygota</taxon>
        <taxon>Neoptera</taxon>
        <taxon>Endopterygota</taxon>
        <taxon>Diptera</taxon>
        <taxon>Brachycera</taxon>
        <taxon>Muscomorpha</taxon>
        <taxon>Ephydroidea</taxon>
        <taxon>Drosophilidae</taxon>
        <taxon>Drosophila</taxon>
        <taxon>Sophophora</taxon>
    </lineage>
</organism>
<feature type="non-terminal residue" evidence="1">
    <location>
        <position position="1"/>
    </location>
</feature>
<sequence length="93" mass="10265">AKGPTETQHWAKNESLPVQRKKKVFGGIRDRAEVNWNGNCSEGSMSGTLCHGNENEASSKESFASVCAEHYDCVHIRAYFSRSASRFDAAKLS</sequence>
<feature type="non-terminal residue" evidence="1">
    <location>
        <position position="93"/>
    </location>
</feature>
<dbReference type="Proteomes" id="UP001059596">
    <property type="component" value="Unassembled WGS sequence"/>
</dbReference>
<gene>
    <name evidence="1" type="ORF">M5D96_005606</name>
</gene>
<dbReference type="AlphaFoldDB" id="A0A9P9YRB5"/>
<evidence type="ECO:0000313" key="2">
    <source>
        <dbReference type="Proteomes" id="UP001059596"/>
    </source>
</evidence>